<dbReference type="OrthoDB" id="3758478at2759"/>
<evidence type="ECO:0000313" key="2">
    <source>
        <dbReference type="EMBL" id="EAA31015.2"/>
    </source>
</evidence>
<proteinExistence type="predicted"/>
<dbReference type="VEuPathDB" id="FungiDB:NCU07090"/>
<dbReference type="HOGENOM" id="CLU_506316_0_0_1"/>
<dbReference type="Gene3D" id="3.10.450.50">
    <property type="match status" value="1"/>
</dbReference>
<keyword evidence="3" id="KW-1185">Reference proteome</keyword>
<organism evidence="2 3">
    <name type="scientific">Neurospora crassa (strain ATCC 24698 / 74-OR23-1A / CBS 708.71 / DSM 1257 / FGSC 987)</name>
    <dbReference type="NCBI Taxonomy" id="367110"/>
    <lineage>
        <taxon>Eukaryota</taxon>
        <taxon>Fungi</taxon>
        <taxon>Dikarya</taxon>
        <taxon>Ascomycota</taxon>
        <taxon>Pezizomycotina</taxon>
        <taxon>Sordariomycetes</taxon>
        <taxon>Sordariomycetidae</taxon>
        <taxon>Sordariales</taxon>
        <taxon>Sordariaceae</taxon>
        <taxon>Neurospora</taxon>
    </lineage>
</organism>
<feature type="compositionally biased region" description="Basic and acidic residues" evidence="1">
    <location>
        <begin position="124"/>
        <end position="156"/>
    </location>
</feature>
<reference evidence="2 3" key="1">
    <citation type="journal article" date="2003" name="Nature">
        <title>The genome sequence of the filamentous fungus Neurospora crassa.</title>
        <authorList>
            <person name="Galagan J.E."/>
            <person name="Calvo S.E."/>
            <person name="Borkovich K.A."/>
            <person name="Selker E.U."/>
            <person name="Read N.D."/>
            <person name="Jaffe D."/>
            <person name="FitzHugh W."/>
            <person name="Ma L.J."/>
            <person name="Smirnov S."/>
            <person name="Purcell S."/>
            <person name="Rehman B."/>
            <person name="Elkins T."/>
            <person name="Engels R."/>
            <person name="Wang S."/>
            <person name="Nielsen C.B."/>
            <person name="Butler J."/>
            <person name="Endrizzi M."/>
            <person name="Qui D."/>
            <person name="Ianakiev P."/>
            <person name="Bell-Pedersen D."/>
            <person name="Nelson M.A."/>
            <person name="Werner-Washburne M."/>
            <person name="Selitrennikoff C.P."/>
            <person name="Kinsey J.A."/>
            <person name="Braun E.L."/>
            <person name="Zelter A."/>
            <person name="Schulte U."/>
            <person name="Kothe G.O."/>
            <person name="Jedd G."/>
            <person name="Mewes W."/>
            <person name="Staben C."/>
            <person name="Marcotte E."/>
            <person name="Greenberg D."/>
            <person name="Roy A."/>
            <person name="Foley K."/>
            <person name="Naylor J."/>
            <person name="Stange-Thomann N."/>
            <person name="Barrett R."/>
            <person name="Gnerre S."/>
            <person name="Kamal M."/>
            <person name="Kamvysselis M."/>
            <person name="Mauceli E."/>
            <person name="Bielke C."/>
            <person name="Rudd S."/>
            <person name="Frishman D."/>
            <person name="Krystofova S."/>
            <person name="Rasmussen C."/>
            <person name="Metzenberg R.L."/>
            <person name="Perkins D.D."/>
            <person name="Kroken S."/>
            <person name="Cogoni C."/>
            <person name="Macino G."/>
            <person name="Catcheside D."/>
            <person name="Li W."/>
            <person name="Pratt R.J."/>
            <person name="Osmani S.A."/>
            <person name="DeSouza C.P."/>
            <person name="Glass L."/>
            <person name="Orbach M.J."/>
            <person name="Berglund J.A."/>
            <person name="Voelker R."/>
            <person name="Yarden O."/>
            <person name="Plamann M."/>
            <person name="Seiler S."/>
            <person name="Dunlap J."/>
            <person name="Radford A."/>
            <person name="Aramayo R."/>
            <person name="Natvig D.O."/>
            <person name="Alex L.A."/>
            <person name="Mannhaupt G."/>
            <person name="Ebbole D.J."/>
            <person name="Freitag M."/>
            <person name="Paulsen I."/>
            <person name="Sachs M.S."/>
            <person name="Lander E.S."/>
            <person name="Nusbaum C."/>
            <person name="Birren B."/>
        </authorList>
    </citation>
    <scope>NUCLEOTIDE SEQUENCE [LARGE SCALE GENOMIC DNA]</scope>
    <source>
        <strain evidence="3">ATCC 24698 / 74-OR23-1A / CBS 708.71 / DSM 1257 / FGSC 987</strain>
    </source>
</reference>
<accession>Q7S685</accession>
<dbReference type="EMBL" id="CM002241">
    <property type="protein sequence ID" value="EAA31015.2"/>
    <property type="molecule type" value="Genomic_DNA"/>
</dbReference>
<dbReference type="GeneID" id="3876414"/>
<feature type="region of interest" description="Disordered" evidence="1">
    <location>
        <begin position="124"/>
        <end position="180"/>
    </location>
</feature>
<sequence>MASPSTPPSTDPTLDHSIQHHVYSGLPHPQSIADTRLKTLRRLLEGYSSLSAPTLLQPLSPNFTHEVLPQSLGMPVRGKEDFAHHAAMVFSAFQSFEMKPTELWEDSDRGGVILRCAMEGILKTKEKPDGEKKESKAKDGEAEVQAKKDITPHMDTEDVYNPDGDLKEPSSQEDEDPSTDKIHWNNECLLIISFTPCGSQISKIQEFVDSAKAVEMKKKHAPKGFDEASAPPPPTYKPATYLDLDTLKLKDGGCPGDCH</sequence>
<name>Q7S685_NEUCR</name>
<protein>
    <submittedName>
        <fullName evidence="2">Uncharacterized protein</fullName>
    </submittedName>
</protein>
<dbReference type="InParanoid" id="Q7S685"/>
<evidence type="ECO:0000313" key="3">
    <source>
        <dbReference type="Proteomes" id="UP000001805"/>
    </source>
</evidence>
<feature type="region of interest" description="Disordered" evidence="1">
    <location>
        <begin position="218"/>
        <end position="240"/>
    </location>
</feature>
<dbReference type="RefSeq" id="XP_960251.2">
    <property type="nucleotide sequence ID" value="XM_955158.2"/>
</dbReference>
<dbReference type="STRING" id="367110.Q7S685"/>
<evidence type="ECO:0000256" key="1">
    <source>
        <dbReference type="SAM" id="MobiDB-lite"/>
    </source>
</evidence>
<gene>
    <name evidence="2" type="ORF">NCU07090</name>
</gene>
<dbReference type="InterPro" id="IPR032710">
    <property type="entry name" value="NTF2-like_dom_sf"/>
</dbReference>
<dbReference type="SMR" id="Q7S685"/>
<dbReference type="SUPFAM" id="SSF54427">
    <property type="entry name" value="NTF2-like"/>
    <property type="match status" value="1"/>
</dbReference>
<dbReference type="KEGG" id="ncr:NCU07090"/>
<dbReference type="Proteomes" id="UP000001805">
    <property type="component" value="Chromosome 5, Linkage Group VI"/>
</dbReference>
<dbReference type="AlphaFoldDB" id="Q7S685"/>